<reference evidence="3" key="1">
    <citation type="journal article" date="2019" name="Int. J. Syst. Evol. Microbiol.">
        <title>The Global Catalogue of Microorganisms (GCM) 10K type strain sequencing project: providing services to taxonomists for standard genome sequencing and annotation.</title>
        <authorList>
            <consortium name="The Broad Institute Genomics Platform"/>
            <consortium name="The Broad Institute Genome Sequencing Center for Infectious Disease"/>
            <person name="Wu L."/>
            <person name="Ma J."/>
        </authorList>
    </citation>
    <scope>NUCLEOTIDE SEQUENCE [LARGE SCALE GENOMIC DNA]</scope>
    <source>
        <strain evidence="3">CGMCC 4.1542</strain>
    </source>
</reference>
<dbReference type="EMBL" id="JBHSJO010000003">
    <property type="protein sequence ID" value="MFC5020493.1"/>
    <property type="molecule type" value="Genomic_DNA"/>
</dbReference>
<feature type="compositionally biased region" description="Pro residues" evidence="1">
    <location>
        <begin position="297"/>
        <end position="306"/>
    </location>
</feature>
<proteinExistence type="predicted"/>
<feature type="region of interest" description="Disordered" evidence="1">
    <location>
        <begin position="330"/>
        <end position="425"/>
    </location>
</feature>
<feature type="compositionally biased region" description="Basic and acidic residues" evidence="1">
    <location>
        <begin position="1"/>
        <end position="13"/>
    </location>
</feature>
<sequence length="425" mass="47114">MTSHQPSDEKTSDLFDFENASEPAGERQRPLNAAEGAELRARALAYNAAYRQGFSRLEGETEAQRAARIAELRSGRAAYNKASKKQQLAPSEKQKRRRPDGETRQVLERDKEEIRARNSEYLREKKREFPRQEGESEEQYDKRVDELKEANARYMRARRQGVIGGKAGTAVRAVGGPGVRPVAARNERLAHGHTDLDHGPVNPEQRQSVDEGELNAQRWDAGGLSRQWSQAYPDATPQHNAAYARPTGYRESHHPSAGDPSLLVESAYASQQPQYPQGQGEAVDDFERFLNEYGDAPTPPGPPVPPDIDLTVEEALDVLRWDPVEVAAQLEFGGDAPTPPAPQNPLPMKSAYAPQQSQYPQPSSQSVNPGNQNPYAGYLTRSENPVHRNLAAYGPAHQAQHSTHPANMPYAYQAPSPRQRNAPGR</sequence>
<feature type="region of interest" description="Disordered" evidence="1">
    <location>
        <begin position="187"/>
        <end position="310"/>
    </location>
</feature>
<protein>
    <submittedName>
        <fullName evidence="2">Uncharacterized protein</fullName>
    </submittedName>
</protein>
<keyword evidence="3" id="KW-1185">Reference proteome</keyword>
<feature type="region of interest" description="Disordered" evidence="1">
    <location>
        <begin position="1"/>
        <end position="34"/>
    </location>
</feature>
<gene>
    <name evidence="2" type="ORF">ACFPRC_37400</name>
</gene>
<accession>A0ABV9X6V8</accession>
<feature type="region of interest" description="Disordered" evidence="1">
    <location>
        <begin position="74"/>
        <end position="142"/>
    </location>
</feature>
<evidence type="ECO:0000313" key="3">
    <source>
        <dbReference type="Proteomes" id="UP001595855"/>
    </source>
</evidence>
<feature type="compositionally biased region" description="Basic and acidic residues" evidence="1">
    <location>
        <begin position="187"/>
        <end position="198"/>
    </location>
</feature>
<evidence type="ECO:0000256" key="1">
    <source>
        <dbReference type="SAM" id="MobiDB-lite"/>
    </source>
</evidence>
<feature type="compositionally biased region" description="Low complexity" evidence="1">
    <location>
        <begin position="346"/>
        <end position="366"/>
    </location>
</feature>
<dbReference type="RefSeq" id="WP_328661727.1">
    <property type="nucleotide sequence ID" value="NZ_BAAATN010000026.1"/>
</dbReference>
<name>A0ABV9X6V8_9ACTN</name>
<comment type="caution">
    <text evidence="2">The sequence shown here is derived from an EMBL/GenBank/DDBJ whole genome shotgun (WGS) entry which is preliminary data.</text>
</comment>
<feature type="compositionally biased region" description="Polar residues" evidence="1">
    <location>
        <begin position="268"/>
        <end position="277"/>
    </location>
</feature>
<feature type="compositionally biased region" description="Basic and acidic residues" evidence="1">
    <location>
        <begin position="99"/>
        <end position="142"/>
    </location>
</feature>
<dbReference type="Proteomes" id="UP001595855">
    <property type="component" value="Unassembled WGS sequence"/>
</dbReference>
<organism evidence="2 3">
    <name type="scientific">Streptomyces lienomycini</name>
    <dbReference type="NCBI Taxonomy" id="284035"/>
    <lineage>
        <taxon>Bacteria</taxon>
        <taxon>Bacillati</taxon>
        <taxon>Actinomycetota</taxon>
        <taxon>Actinomycetes</taxon>
        <taxon>Kitasatosporales</taxon>
        <taxon>Streptomycetaceae</taxon>
        <taxon>Streptomyces</taxon>
    </lineage>
</organism>
<evidence type="ECO:0000313" key="2">
    <source>
        <dbReference type="EMBL" id="MFC5020493.1"/>
    </source>
</evidence>